<keyword evidence="7 8" id="KW-0472">Membrane</keyword>
<dbReference type="AlphaFoldDB" id="A0AAI8GU89"/>
<dbReference type="EMBL" id="CP022046">
    <property type="protein sequence ID" value="ASE34798.1"/>
    <property type="molecule type" value="Genomic_DNA"/>
</dbReference>
<sequence>MFVFILTEVLLPLLILIFVGFLLQRKFAFNLKHFSTLITYCLMPVAVFANIYDITIQLDLLLKVLYYIVVYSLVMILIGNLFAKVLNLQKGESAALKNSISLMNSGNYGLPVSQLIFSQNPIGVAVQIFVLIFQNLLTYSYGMYNLLSTTKSLKDIVISFLKLPVFHALILGIIFQVGHIKLSQVFLIPIHQISDSFAPIALILLGAQLAHIKLKLLHRAIMGSLIGRLIIGPLIALSLIYLFHIDGVIAQSLFIASAFPTSRNTSTIAFEYDVEPELHAQIVLFSTLLSSVTVSIVIYLSYILFT</sequence>
<keyword evidence="5 8" id="KW-0812">Transmembrane</keyword>
<protein>
    <submittedName>
        <fullName evidence="9">AEC family transporter</fullName>
    </submittedName>
</protein>
<dbReference type="Proteomes" id="UP000197058">
    <property type="component" value="Chromosome"/>
</dbReference>
<evidence type="ECO:0000256" key="8">
    <source>
        <dbReference type="SAM" id="Phobius"/>
    </source>
</evidence>
<dbReference type="GO" id="GO:0005886">
    <property type="term" value="C:plasma membrane"/>
    <property type="evidence" value="ECO:0007669"/>
    <property type="project" value="UniProtKB-SubCell"/>
</dbReference>
<feature type="transmembrane region" description="Helical" evidence="8">
    <location>
        <begin position="282"/>
        <end position="305"/>
    </location>
</feature>
<dbReference type="PANTHER" id="PTHR36838">
    <property type="entry name" value="AUXIN EFFLUX CARRIER FAMILY PROTEIN"/>
    <property type="match status" value="1"/>
</dbReference>
<keyword evidence="3" id="KW-0813">Transport</keyword>
<dbReference type="RefSeq" id="WP_088592482.1">
    <property type="nucleotide sequence ID" value="NZ_CP022046.2"/>
</dbReference>
<feature type="transmembrane region" description="Helical" evidence="8">
    <location>
        <begin position="156"/>
        <end position="177"/>
    </location>
</feature>
<accession>A0AAI8GU89</accession>
<feature type="transmembrane region" description="Helical" evidence="8">
    <location>
        <begin position="122"/>
        <end position="144"/>
    </location>
</feature>
<evidence type="ECO:0000313" key="10">
    <source>
        <dbReference type="Proteomes" id="UP000197058"/>
    </source>
</evidence>
<comment type="similarity">
    <text evidence="2">Belongs to the auxin efflux carrier (TC 2.A.69) family.</text>
</comment>
<gene>
    <name evidence="9" type="ORF">CEP64_09400</name>
</gene>
<proteinExistence type="inferred from homology"/>
<dbReference type="InterPro" id="IPR038770">
    <property type="entry name" value="Na+/solute_symporter_sf"/>
</dbReference>
<dbReference type="GO" id="GO:0055085">
    <property type="term" value="P:transmembrane transport"/>
    <property type="evidence" value="ECO:0007669"/>
    <property type="project" value="InterPro"/>
</dbReference>
<keyword evidence="4" id="KW-1003">Cell membrane</keyword>
<feature type="transmembrane region" description="Helical" evidence="8">
    <location>
        <begin position="226"/>
        <end position="244"/>
    </location>
</feature>
<evidence type="ECO:0000313" key="9">
    <source>
        <dbReference type="EMBL" id="ASE34798.1"/>
    </source>
</evidence>
<dbReference type="Pfam" id="PF03547">
    <property type="entry name" value="Mem_trans"/>
    <property type="match status" value="2"/>
</dbReference>
<evidence type="ECO:0000256" key="7">
    <source>
        <dbReference type="ARBA" id="ARBA00023136"/>
    </source>
</evidence>
<feature type="transmembrane region" description="Helical" evidence="8">
    <location>
        <begin position="35"/>
        <end position="52"/>
    </location>
</feature>
<organism evidence="9 10">
    <name type="scientific">Mammaliicoccus sciuri</name>
    <name type="common">Staphylococcus sciuri</name>
    <dbReference type="NCBI Taxonomy" id="1296"/>
    <lineage>
        <taxon>Bacteria</taxon>
        <taxon>Bacillati</taxon>
        <taxon>Bacillota</taxon>
        <taxon>Bacilli</taxon>
        <taxon>Bacillales</taxon>
        <taxon>Staphylococcaceae</taxon>
        <taxon>Mammaliicoccus</taxon>
    </lineage>
</organism>
<feature type="transmembrane region" description="Helical" evidence="8">
    <location>
        <begin position="197"/>
        <end position="214"/>
    </location>
</feature>
<evidence type="ECO:0000256" key="2">
    <source>
        <dbReference type="ARBA" id="ARBA00010145"/>
    </source>
</evidence>
<reference evidence="10" key="1">
    <citation type="submission" date="2017-06" db="EMBL/GenBank/DDBJ databases">
        <title>FDA dAtabase for Regulatory Grade micrObial Sequences (FDA-ARGOS): Supporting development and validation of Infectious Disease Dx tests.</title>
        <authorList>
            <person name="Goldberg B."/>
            <person name="Campos J."/>
            <person name="Tallon L."/>
            <person name="Sadzewicz L."/>
            <person name="Sengamalay N."/>
            <person name="Ott S."/>
            <person name="Godinez A."/>
            <person name="Nagaraj S."/>
            <person name="Vavikolanu K."/>
            <person name="Nadendla S."/>
            <person name="George J."/>
            <person name="Geyer C."/>
            <person name="Sichtig H."/>
        </authorList>
    </citation>
    <scope>NUCLEOTIDE SEQUENCE [LARGE SCALE GENOMIC DNA]</scope>
    <source>
        <strain evidence="10">FDAARGOS_285</strain>
    </source>
</reference>
<evidence type="ECO:0000256" key="4">
    <source>
        <dbReference type="ARBA" id="ARBA00022475"/>
    </source>
</evidence>
<feature type="transmembrane region" description="Helical" evidence="8">
    <location>
        <begin position="6"/>
        <end position="23"/>
    </location>
</feature>
<evidence type="ECO:0000256" key="5">
    <source>
        <dbReference type="ARBA" id="ARBA00022692"/>
    </source>
</evidence>
<dbReference type="InterPro" id="IPR004776">
    <property type="entry name" value="Mem_transp_PIN-like"/>
</dbReference>
<comment type="subcellular location">
    <subcellularLocation>
        <location evidence="1">Cell membrane</location>
        <topology evidence="1">Multi-pass membrane protein</topology>
    </subcellularLocation>
</comment>
<evidence type="ECO:0000256" key="3">
    <source>
        <dbReference type="ARBA" id="ARBA00022448"/>
    </source>
</evidence>
<dbReference type="Gene3D" id="1.20.1530.20">
    <property type="match status" value="2"/>
</dbReference>
<name>A0AAI8GU89_MAMSC</name>
<feature type="transmembrane region" description="Helical" evidence="8">
    <location>
        <begin position="64"/>
        <end position="83"/>
    </location>
</feature>
<evidence type="ECO:0000256" key="6">
    <source>
        <dbReference type="ARBA" id="ARBA00022989"/>
    </source>
</evidence>
<dbReference type="PANTHER" id="PTHR36838:SF1">
    <property type="entry name" value="SLR1864 PROTEIN"/>
    <property type="match status" value="1"/>
</dbReference>
<evidence type="ECO:0000256" key="1">
    <source>
        <dbReference type="ARBA" id="ARBA00004651"/>
    </source>
</evidence>
<dbReference type="KEGG" id="sscu:CEP64_09400"/>
<keyword evidence="6 8" id="KW-1133">Transmembrane helix</keyword>